<evidence type="ECO:0000313" key="2">
    <source>
        <dbReference type="Proteomes" id="UP001151002"/>
    </source>
</evidence>
<proteinExistence type="predicted"/>
<sequence length="75" mass="7886">MTPESAPHQTRNEATREPLRLLDVIAGDATDPPVIDAAVAAGDAIIPVIGAAYTRRPVKVYSAGVALVLAAMHRR</sequence>
<accession>A0ABT4BCH7</accession>
<dbReference type="Proteomes" id="UP001151002">
    <property type="component" value="Unassembled WGS sequence"/>
</dbReference>
<keyword evidence="2" id="KW-1185">Reference proteome</keyword>
<dbReference type="Gene3D" id="3.40.50.720">
    <property type="entry name" value="NAD(P)-binding Rossmann-like Domain"/>
    <property type="match status" value="1"/>
</dbReference>
<dbReference type="RefSeq" id="WP_267568227.1">
    <property type="nucleotide sequence ID" value="NZ_JAPNTZ010000016.1"/>
</dbReference>
<evidence type="ECO:0000313" key="1">
    <source>
        <dbReference type="EMBL" id="MCY1143697.1"/>
    </source>
</evidence>
<protein>
    <submittedName>
        <fullName evidence="1">Uncharacterized protein</fullName>
    </submittedName>
</protein>
<organism evidence="1 2">
    <name type="scientific">Paractinoplanes pyxinae</name>
    <dbReference type="NCBI Taxonomy" id="2997416"/>
    <lineage>
        <taxon>Bacteria</taxon>
        <taxon>Bacillati</taxon>
        <taxon>Actinomycetota</taxon>
        <taxon>Actinomycetes</taxon>
        <taxon>Micromonosporales</taxon>
        <taxon>Micromonosporaceae</taxon>
        <taxon>Paractinoplanes</taxon>
    </lineage>
</organism>
<name>A0ABT4BCH7_9ACTN</name>
<gene>
    <name evidence="1" type="ORF">OWR29_37325</name>
</gene>
<comment type="caution">
    <text evidence="1">The sequence shown here is derived from an EMBL/GenBank/DDBJ whole genome shotgun (WGS) entry which is preliminary data.</text>
</comment>
<reference evidence="1" key="1">
    <citation type="submission" date="2022-11" db="EMBL/GenBank/DDBJ databases">
        <authorList>
            <person name="Somphong A."/>
            <person name="Phongsopitanun W."/>
        </authorList>
    </citation>
    <scope>NUCLEOTIDE SEQUENCE</scope>
    <source>
        <strain evidence="1">Pm04-4</strain>
    </source>
</reference>
<dbReference type="EMBL" id="JAPNTZ010000016">
    <property type="protein sequence ID" value="MCY1143697.1"/>
    <property type="molecule type" value="Genomic_DNA"/>
</dbReference>